<dbReference type="PANTHER" id="PTHR21193">
    <property type="entry name" value="OXIDOREDUCTASE-LIKE DOMAIN-CONTAINING PROTEIN 1"/>
    <property type="match status" value="1"/>
</dbReference>
<accession>A0A4V2MX19</accession>
<sequence>MLRLSRLVATHDTYVTGTARLTTRPVIPYKPYSKSSIPPEPPRLSPIDVARKKHPIRGGQNLSMRYGRLERSLRGKEGYDLRIAELKDEGGLETHTSAPSTSNKKMFMGFVIPEKPRPPADDECCMSGCAICVYDLYEEALTDYNDKVSSLRTSLQVLHVPEDEWPESIKPSRASSPSARNTILSAFEELEQRLKQKHESESLTSPAEAAVPLVTTPPPQSIAPSDSGLTPFTPTSQLSTKVYLLADTEHDPPSDRAVAFAGPPQRQDITTGRRRRRRKTKIPDALSVYEGVRWVLFGNR</sequence>
<proteinExistence type="predicted"/>
<feature type="domain" description="Oxidoreductase-like" evidence="2">
    <location>
        <begin position="106"/>
        <end position="151"/>
    </location>
</feature>
<gene>
    <name evidence="3" type="ORF">EIP91_010906</name>
</gene>
<dbReference type="GO" id="GO:0005739">
    <property type="term" value="C:mitochondrion"/>
    <property type="evidence" value="ECO:0007669"/>
    <property type="project" value="TreeGrafter"/>
</dbReference>
<dbReference type="InterPro" id="IPR019180">
    <property type="entry name" value="Oxidoreductase-like_N"/>
</dbReference>
<evidence type="ECO:0000313" key="3">
    <source>
        <dbReference type="EMBL" id="TCD68397.1"/>
    </source>
</evidence>
<dbReference type="Proteomes" id="UP000292702">
    <property type="component" value="Unassembled WGS sequence"/>
</dbReference>
<dbReference type="OrthoDB" id="10064411at2759"/>
<dbReference type="EMBL" id="RWJN01000068">
    <property type="protein sequence ID" value="TCD68397.1"/>
    <property type="molecule type" value="Genomic_DNA"/>
</dbReference>
<dbReference type="InterPro" id="IPR039251">
    <property type="entry name" value="OXLD1"/>
</dbReference>
<name>A0A4V2MX19_9APHY</name>
<evidence type="ECO:0000313" key="4">
    <source>
        <dbReference type="Proteomes" id="UP000292702"/>
    </source>
</evidence>
<evidence type="ECO:0000259" key="2">
    <source>
        <dbReference type="Pfam" id="PF09791"/>
    </source>
</evidence>
<dbReference type="STRING" id="92696.A0A4V2MX19"/>
<comment type="caution">
    <text evidence="3">The sequence shown here is derived from an EMBL/GenBank/DDBJ whole genome shotgun (WGS) entry which is preliminary data.</text>
</comment>
<dbReference type="AlphaFoldDB" id="A0A4V2MX19"/>
<reference evidence="3 4" key="1">
    <citation type="submission" date="2018-11" db="EMBL/GenBank/DDBJ databases">
        <title>Genome assembly of Steccherinum ochraceum LE-BIN_3174, the white-rot fungus of the Steccherinaceae family (The Residual Polyporoid clade, Polyporales, Basidiomycota).</title>
        <authorList>
            <person name="Fedorova T.V."/>
            <person name="Glazunova O.A."/>
            <person name="Landesman E.O."/>
            <person name="Moiseenko K.V."/>
            <person name="Psurtseva N.V."/>
            <person name="Savinova O.S."/>
            <person name="Shakhova N.V."/>
            <person name="Tyazhelova T.V."/>
            <person name="Vasina D.V."/>
        </authorList>
    </citation>
    <scope>NUCLEOTIDE SEQUENCE [LARGE SCALE GENOMIC DNA]</scope>
    <source>
        <strain evidence="3 4">LE-BIN_3174</strain>
    </source>
</reference>
<protein>
    <recommendedName>
        <fullName evidence="2">Oxidoreductase-like domain-containing protein</fullName>
    </recommendedName>
</protein>
<dbReference type="Pfam" id="PF09791">
    <property type="entry name" value="Oxidored-like"/>
    <property type="match status" value="1"/>
</dbReference>
<keyword evidence="4" id="KW-1185">Reference proteome</keyword>
<evidence type="ECO:0000256" key="1">
    <source>
        <dbReference type="SAM" id="MobiDB-lite"/>
    </source>
</evidence>
<feature type="region of interest" description="Disordered" evidence="1">
    <location>
        <begin position="249"/>
        <end position="278"/>
    </location>
</feature>
<organism evidence="3 4">
    <name type="scientific">Steccherinum ochraceum</name>
    <dbReference type="NCBI Taxonomy" id="92696"/>
    <lineage>
        <taxon>Eukaryota</taxon>
        <taxon>Fungi</taxon>
        <taxon>Dikarya</taxon>
        <taxon>Basidiomycota</taxon>
        <taxon>Agaricomycotina</taxon>
        <taxon>Agaricomycetes</taxon>
        <taxon>Polyporales</taxon>
        <taxon>Steccherinaceae</taxon>
        <taxon>Steccherinum</taxon>
    </lineage>
</organism>
<dbReference type="PANTHER" id="PTHR21193:SF3">
    <property type="entry name" value="OXIDOREDUCTASE-LIKE DOMAIN-CONTAINING PROTEIN 1"/>
    <property type="match status" value="1"/>
</dbReference>